<evidence type="ECO:0000256" key="5">
    <source>
        <dbReference type="ARBA" id="ARBA00010185"/>
    </source>
</evidence>
<evidence type="ECO:0000256" key="10">
    <source>
        <dbReference type="ARBA" id="ARBA00022679"/>
    </source>
</evidence>
<feature type="transmembrane region" description="Helical" evidence="19">
    <location>
        <begin position="58"/>
        <end position="76"/>
    </location>
</feature>
<evidence type="ECO:0000256" key="1">
    <source>
        <dbReference type="ARBA" id="ARBA00001698"/>
    </source>
</evidence>
<comment type="pathway">
    <text evidence="3 18">Phospholipid metabolism; CDP-diacylglycerol biosynthesis; CDP-diacylglycerol from sn-glycerol 3-phosphate: step 3/3.</text>
</comment>
<dbReference type="AlphaFoldDB" id="A0A9X3ZHJ7"/>
<comment type="similarity">
    <text evidence="5 18">Belongs to the CDS family.</text>
</comment>
<evidence type="ECO:0000256" key="15">
    <source>
        <dbReference type="ARBA" id="ARBA00023136"/>
    </source>
</evidence>
<dbReference type="RefSeq" id="WP_267990146.1">
    <property type="nucleotide sequence ID" value="NZ_JAPJZI010000001.1"/>
</dbReference>
<keyword evidence="15 19" id="KW-0472">Membrane</keyword>
<dbReference type="GO" id="GO:0004605">
    <property type="term" value="F:phosphatidate cytidylyltransferase activity"/>
    <property type="evidence" value="ECO:0007669"/>
    <property type="project" value="UniProtKB-EC"/>
</dbReference>
<gene>
    <name evidence="20" type="ORF">OQ273_09195</name>
</gene>
<evidence type="ECO:0000256" key="2">
    <source>
        <dbReference type="ARBA" id="ARBA00004651"/>
    </source>
</evidence>
<evidence type="ECO:0000256" key="11">
    <source>
        <dbReference type="ARBA" id="ARBA00022692"/>
    </source>
</evidence>
<keyword evidence="11 18" id="KW-0812">Transmembrane</keyword>
<dbReference type="InterPro" id="IPR000374">
    <property type="entry name" value="PC_trans"/>
</dbReference>
<dbReference type="EMBL" id="JAPJZI010000001">
    <property type="protein sequence ID" value="MDA5398741.1"/>
    <property type="molecule type" value="Genomic_DNA"/>
</dbReference>
<comment type="catalytic activity">
    <reaction evidence="1 18">
        <text>a 1,2-diacyl-sn-glycero-3-phosphate + CTP + H(+) = a CDP-1,2-diacyl-sn-glycerol + diphosphate</text>
        <dbReference type="Rhea" id="RHEA:16229"/>
        <dbReference type="ChEBI" id="CHEBI:15378"/>
        <dbReference type="ChEBI" id="CHEBI:33019"/>
        <dbReference type="ChEBI" id="CHEBI:37563"/>
        <dbReference type="ChEBI" id="CHEBI:58332"/>
        <dbReference type="ChEBI" id="CHEBI:58608"/>
        <dbReference type="EC" id="2.7.7.41"/>
    </reaction>
</comment>
<proteinExistence type="inferred from homology"/>
<evidence type="ECO:0000256" key="6">
    <source>
        <dbReference type="ARBA" id="ARBA00012487"/>
    </source>
</evidence>
<keyword evidence="17" id="KW-1208">Phospholipid metabolism</keyword>
<evidence type="ECO:0000256" key="14">
    <source>
        <dbReference type="ARBA" id="ARBA00023098"/>
    </source>
</evidence>
<sequence>MSRELLVRTASGVTLGLVVLALTWIGGLAFKLLSVVGMGLVFYEWFRIVQTRQLSKTVWAIGAVSLLLVAICIFARWGGLAMAVSAAGAGLCMLVRALEGRDAWPAIGVVYAGFAGVAFAELRDSGQYGFAILIFLFAVVWATDICAYFGGRHFGGPKLAPVISPGKTWSGFAIGLFGGVVAGTIAAVVLVGSSVGWIIVLATLISVSGQVGDLFESGFKRQFGVKDSGTIIPGHGGVMDRVDSIIFAAFSAYLVGVALPGHRMSADGGNGIALQLLGP</sequence>
<evidence type="ECO:0000256" key="9">
    <source>
        <dbReference type="ARBA" id="ARBA00022516"/>
    </source>
</evidence>
<comment type="pathway">
    <text evidence="4">Lipid metabolism.</text>
</comment>
<feature type="transmembrane region" description="Helical" evidence="19">
    <location>
        <begin position="128"/>
        <end position="150"/>
    </location>
</feature>
<name>A0A9X3ZHJ7_9HYPH</name>
<keyword evidence="14" id="KW-0443">Lipid metabolism</keyword>
<dbReference type="GO" id="GO:0005886">
    <property type="term" value="C:plasma membrane"/>
    <property type="evidence" value="ECO:0007669"/>
    <property type="project" value="UniProtKB-SubCell"/>
</dbReference>
<comment type="subcellular location">
    <subcellularLocation>
        <location evidence="2">Cell membrane</location>
        <topology evidence="2">Multi-pass membrane protein</topology>
    </subcellularLocation>
</comment>
<keyword evidence="10 18" id="KW-0808">Transferase</keyword>
<evidence type="ECO:0000256" key="19">
    <source>
        <dbReference type="SAM" id="Phobius"/>
    </source>
</evidence>
<evidence type="ECO:0000256" key="18">
    <source>
        <dbReference type="RuleBase" id="RU003938"/>
    </source>
</evidence>
<evidence type="ECO:0000256" key="3">
    <source>
        <dbReference type="ARBA" id="ARBA00005119"/>
    </source>
</evidence>
<dbReference type="PANTHER" id="PTHR46382">
    <property type="entry name" value="PHOSPHATIDATE CYTIDYLYLTRANSFERASE"/>
    <property type="match status" value="1"/>
</dbReference>
<dbReference type="PANTHER" id="PTHR46382:SF1">
    <property type="entry name" value="PHOSPHATIDATE CYTIDYLYLTRANSFERASE"/>
    <property type="match status" value="1"/>
</dbReference>
<dbReference type="PROSITE" id="PS01315">
    <property type="entry name" value="CDS"/>
    <property type="match status" value="1"/>
</dbReference>
<feature type="transmembrane region" description="Helical" evidence="19">
    <location>
        <begin position="103"/>
        <end position="122"/>
    </location>
</feature>
<evidence type="ECO:0000256" key="4">
    <source>
        <dbReference type="ARBA" id="ARBA00005189"/>
    </source>
</evidence>
<organism evidence="20 21">
    <name type="scientific">Hoeflea prorocentri</name>
    <dbReference type="NCBI Taxonomy" id="1922333"/>
    <lineage>
        <taxon>Bacteria</taxon>
        <taxon>Pseudomonadati</taxon>
        <taxon>Pseudomonadota</taxon>
        <taxon>Alphaproteobacteria</taxon>
        <taxon>Hyphomicrobiales</taxon>
        <taxon>Rhizobiaceae</taxon>
        <taxon>Hoeflea</taxon>
    </lineage>
</organism>
<evidence type="ECO:0000256" key="17">
    <source>
        <dbReference type="ARBA" id="ARBA00023264"/>
    </source>
</evidence>
<evidence type="ECO:0000256" key="16">
    <source>
        <dbReference type="ARBA" id="ARBA00023209"/>
    </source>
</evidence>
<keyword evidence="8" id="KW-1003">Cell membrane</keyword>
<evidence type="ECO:0000313" key="20">
    <source>
        <dbReference type="EMBL" id="MDA5398741.1"/>
    </source>
</evidence>
<keyword evidence="12 18" id="KW-0548">Nucleotidyltransferase</keyword>
<dbReference type="EC" id="2.7.7.41" evidence="6 18"/>
<keyword evidence="13 19" id="KW-1133">Transmembrane helix</keyword>
<reference evidence="20" key="1">
    <citation type="submission" date="2022-11" db="EMBL/GenBank/DDBJ databases">
        <title>Draft genome sequence of Hoeflea poritis E7-10 and Hoeflea prorocentri PM5-8, separated from scleractinian coral Porites lutea and marine dinoflagellate.</title>
        <authorList>
            <person name="Zhang G."/>
            <person name="Wei Q."/>
            <person name="Cai L."/>
        </authorList>
    </citation>
    <scope>NUCLEOTIDE SEQUENCE</scope>
    <source>
        <strain evidence="20">PM5-8</strain>
    </source>
</reference>
<evidence type="ECO:0000313" key="21">
    <source>
        <dbReference type="Proteomes" id="UP001151234"/>
    </source>
</evidence>
<comment type="caution">
    <text evidence="20">The sequence shown here is derived from an EMBL/GenBank/DDBJ whole genome shotgun (WGS) entry which is preliminary data.</text>
</comment>
<evidence type="ECO:0000256" key="13">
    <source>
        <dbReference type="ARBA" id="ARBA00022989"/>
    </source>
</evidence>
<evidence type="ECO:0000256" key="8">
    <source>
        <dbReference type="ARBA" id="ARBA00022475"/>
    </source>
</evidence>
<evidence type="ECO:0000256" key="7">
    <source>
        <dbReference type="ARBA" id="ARBA00019373"/>
    </source>
</evidence>
<dbReference type="Proteomes" id="UP001151234">
    <property type="component" value="Unassembled WGS sequence"/>
</dbReference>
<dbReference type="Pfam" id="PF01148">
    <property type="entry name" value="CTP_transf_1"/>
    <property type="match status" value="1"/>
</dbReference>
<protein>
    <recommendedName>
        <fullName evidence="7 18">Phosphatidate cytidylyltransferase</fullName>
        <ecNumber evidence="6 18">2.7.7.41</ecNumber>
    </recommendedName>
</protein>
<accession>A0A9X3ZHJ7</accession>
<keyword evidence="16" id="KW-0594">Phospholipid biosynthesis</keyword>
<evidence type="ECO:0000256" key="12">
    <source>
        <dbReference type="ARBA" id="ARBA00022695"/>
    </source>
</evidence>
<keyword evidence="9" id="KW-0444">Lipid biosynthesis</keyword>
<dbReference type="GO" id="GO:0016024">
    <property type="term" value="P:CDP-diacylglycerol biosynthetic process"/>
    <property type="evidence" value="ECO:0007669"/>
    <property type="project" value="TreeGrafter"/>
</dbReference>
<keyword evidence="21" id="KW-1185">Reference proteome</keyword>
<feature type="transmembrane region" description="Helical" evidence="19">
    <location>
        <begin position="171"/>
        <end position="191"/>
    </location>
</feature>